<evidence type="ECO:0000313" key="10">
    <source>
        <dbReference type="EMBL" id="TKV56777.1"/>
    </source>
</evidence>
<protein>
    <submittedName>
        <fullName evidence="10">ABC transporter permease subunit</fullName>
    </submittedName>
</protein>
<evidence type="ECO:0000256" key="6">
    <source>
        <dbReference type="ARBA" id="ARBA00023136"/>
    </source>
</evidence>
<feature type="transmembrane region" description="Helical" evidence="7">
    <location>
        <begin position="265"/>
        <end position="287"/>
    </location>
</feature>
<dbReference type="SUPFAM" id="SSF161098">
    <property type="entry name" value="MetI-like"/>
    <property type="match status" value="1"/>
</dbReference>
<feature type="domain" description="ABC transmembrane type-1" evidence="9">
    <location>
        <begin position="95"/>
        <end position="287"/>
    </location>
</feature>
<dbReference type="GO" id="GO:0005886">
    <property type="term" value="C:plasma membrane"/>
    <property type="evidence" value="ECO:0007669"/>
    <property type="project" value="UniProtKB-SubCell"/>
</dbReference>
<keyword evidence="2 7" id="KW-0813">Transport</keyword>
<sequence>MSDSQTSSGSTVEADLLTAKQIPGPGGPVPAPGPTAPRQRWWQDSPPWLGGLVGTVAIIVVWWVASFTLFQSSQAIPSPVEVVAKFFDGAQWSSTLNNAGATVKSAALGYVWGNLAAIALSVLVLLLPFLAEIVNQIAIVTYCIPLVAIGPILVITFGRANPSGASVVLAAMSVFFTTVVGCLVGLRAAPRTSLDLIRAYGGSKWTMLRKVQLIAALPSLFAALKIAAPAAFLGAVLAEYLGSGGDSTMGRALIAAQSQSDAPQLWYLALISGLIAGAGYLLVGLVARLVTPWTTGGTEGGRR</sequence>
<evidence type="ECO:0000256" key="1">
    <source>
        <dbReference type="ARBA" id="ARBA00004651"/>
    </source>
</evidence>
<name>A0A4U6QA02_9ACTN</name>
<feature type="transmembrane region" description="Helical" evidence="7">
    <location>
        <begin position="164"/>
        <end position="186"/>
    </location>
</feature>
<evidence type="ECO:0000256" key="3">
    <source>
        <dbReference type="ARBA" id="ARBA00022475"/>
    </source>
</evidence>
<dbReference type="EMBL" id="SZZH01000006">
    <property type="protein sequence ID" value="TKV56777.1"/>
    <property type="molecule type" value="Genomic_DNA"/>
</dbReference>
<evidence type="ECO:0000256" key="8">
    <source>
        <dbReference type="SAM" id="MobiDB-lite"/>
    </source>
</evidence>
<dbReference type="Gene3D" id="1.10.3720.10">
    <property type="entry name" value="MetI-like"/>
    <property type="match status" value="1"/>
</dbReference>
<evidence type="ECO:0000313" key="11">
    <source>
        <dbReference type="Proteomes" id="UP000306985"/>
    </source>
</evidence>
<feature type="transmembrane region" description="Helical" evidence="7">
    <location>
        <begin position="213"/>
        <end position="238"/>
    </location>
</feature>
<feature type="transmembrane region" description="Helical" evidence="7">
    <location>
        <begin position="110"/>
        <end position="130"/>
    </location>
</feature>
<dbReference type="OrthoDB" id="5140822at2"/>
<feature type="transmembrane region" description="Helical" evidence="7">
    <location>
        <begin position="48"/>
        <end position="70"/>
    </location>
</feature>
<feature type="compositionally biased region" description="Polar residues" evidence="8">
    <location>
        <begin position="1"/>
        <end position="11"/>
    </location>
</feature>
<keyword evidence="5 7" id="KW-1133">Transmembrane helix</keyword>
<dbReference type="Pfam" id="PF00528">
    <property type="entry name" value="BPD_transp_1"/>
    <property type="match status" value="1"/>
</dbReference>
<feature type="transmembrane region" description="Helical" evidence="7">
    <location>
        <begin position="137"/>
        <end position="158"/>
    </location>
</feature>
<feature type="region of interest" description="Disordered" evidence="8">
    <location>
        <begin position="1"/>
        <end position="38"/>
    </location>
</feature>
<dbReference type="InterPro" id="IPR000515">
    <property type="entry name" value="MetI-like"/>
</dbReference>
<dbReference type="GO" id="GO:0055085">
    <property type="term" value="P:transmembrane transport"/>
    <property type="evidence" value="ECO:0007669"/>
    <property type="project" value="InterPro"/>
</dbReference>
<keyword evidence="3" id="KW-1003">Cell membrane</keyword>
<evidence type="ECO:0000256" key="2">
    <source>
        <dbReference type="ARBA" id="ARBA00022448"/>
    </source>
</evidence>
<dbReference type="InterPro" id="IPR035906">
    <property type="entry name" value="MetI-like_sf"/>
</dbReference>
<comment type="subcellular location">
    <subcellularLocation>
        <location evidence="1 7">Cell membrane</location>
        <topology evidence="1 7">Multi-pass membrane protein</topology>
    </subcellularLocation>
</comment>
<keyword evidence="4 7" id="KW-0812">Transmembrane</keyword>
<keyword evidence="6 7" id="KW-0472">Membrane</keyword>
<reference evidence="10 11" key="1">
    <citation type="submission" date="2019-05" db="EMBL/GenBank/DDBJ databases">
        <title>Nakamurella sp. N5BH11, whole genome shotgun sequence.</title>
        <authorList>
            <person name="Tuo L."/>
        </authorList>
    </citation>
    <scope>NUCLEOTIDE SEQUENCE [LARGE SCALE GENOMIC DNA]</scope>
    <source>
        <strain evidence="10 11">N5BH11</strain>
    </source>
</reference>
<gene>
    <name evidence="10" type="ORF">FDO65_18155</name>
</gene>
<organism evidence="10 11">
    <name type="scientific">Nakamurella flava</name>
    <dbReference type="NCBI Taxonomy" id="2576308"/>
    <lineage>
        <taxon>Bacteria</taxon>
        <taxon>Bacillati</taxon>
        <taxon>Actinomycetota</taxon>
        <taxon>Actinomycetes</taxon>
        <taxon>Nakamurellales</taxon>
        <taxon>Nakamurellaceae</taxon>
        <taxon>Nakamurella</taxon>
    </lineage>
</organism>
<accession>A0A4U6QA02</accession>
<dbReference type="CDD" id="cd06261">
    <property type="entry name" value="TM_PBP2"/>
    <property type="match status" value="1"/>
</dbReference>
<comment type="similarity">
    <text evidence="7">Belongs to the binding-protein-dependent transport system permease family.</text>
</comment>
<feature type="compositionally biased region" description="Pro residues" evidence="8">
    <location>
        <begin position="25"/>
        <end position="35"/>
    </location>
</feature>
<dbReference type="Proteomes" id="UP000306985">
    <property type="component" value="Unassembled WGS sequence"/>
</dbReference>
<dbReference type="AlphaFoldDB" id="A0A4U6QA02"/>
<proteinExistence type="inferred from homology"/>
<evidence type="ECO:0000256" key="7">
    <source>
        <dbReference type="RuleBase" id="RU363032"/>
    </source>
</evidence>
<evidence type="ECO:0000256" key="5">
    <source>
        <dbReference type="ARBA" id="ARBA00022989"/>
    </source>
</evidence>
<dbReference type="PANTHER" id="PTHR30151">
    <property type="entry name" value="ALKANE SULFONATE ABC TRANSPORTER-RELATED, MEMBRANE SUBUNIT"/>
    <property type="match status" value="1"/>
</dbReference>
<dbReference type="PROSITE" id="PS50928">
    <property type="entry name" value="ABC_TM1"/>
    <property type="match status" value="1"/>
</dbReference>
<dbReference type="RefSeq" id="WP_137451164.1">
    <property type="nucleotide sequence ID" value="NZ_SZZH01000006.1"/>
</dbReference>
<keyword evidence="11" id="KW-1185">Reference proteome</keyword>
<evidence type="ECO:0000259" key="9">
    <source>
        <dbReference type="PROSITE" id="PS50928"/>
    </source>
</evidence>
<dbReference type="PANTHER" id="PTHR30151:SF20">
    <property type="entry name" value="ABC TRANSPORTER PERMEASE PROTEIN HI_0355-RELATED"/>
    <property type="match status" value="1"/>
</dbReference>
<evidence type="ECO:0000256" key="4">
    <source>
        <dbReference type="ARBA" id="ARBA00022692"/>
    </source>
</evidence>
<comment type="caution">
    <text evidence="10">The sequence shown here is derived from an EMBL/GenBank/DDBJ whole genome shotgun (WGS) entry which is preliminary data.</text>
</comment>